<organism evidence="2 3">
    <name type="scientific">Phytophthora citrophthora</name>
    <dbReference type="NCBI Taxonomy" id="4793"/>
    <lineage>
        <taxon>Eukaryota</taxon>
        <taxon>Sar</taxon>
        <taxon>Stramenopiles</taxon>
        <taxon>Oomycota</taxon>
        <taxon>Peronosporomycetes</taxon>
        <taxon>Peronosporales</taxon>
        <taxon>Peronosporaceae</taxon>
        <taxon>Phytophthora</taxon>
    </lineage>
</organism>
<proteinExistence type="predicted"/>
<feature type="region of interest" description="Disordered" evidence="1">
    <location>
        <begin position="1"/>
        <end position="33"/>
    </location>
</feature>
<comment type="caution">
    <text evidence="2">The sequence shown here is derived from an EMBL/GenBank/DDBJ whole genome shotgun (WGS) entry which is preliminary data.</text>
</comment>
<name>A0AAD9LIM9_9STRA</name>
<feature type="compositionally biased region" description="Low complexity" evidence="1">
    <location>
        <begin position="10"/>
        <end position="21"/>
    </location>
</feature>
<reference evidence="2" key="1">
    <citation type="submission" date="2023-08" db="EMBL/GenBank/DDBJ databases">
        <title>Reference Genome Resource for the Citrus Pathogen Phytophthora citrophthora.</title>
        <authorList>
            <person name="Moller H."/>
            <person name="Coetzee B."/>
            <person name="Rose L.J."/>
            <person name="Van Niekerk J.M."/>
        </authorList>
    </citation>
    <scope>NUCLEOTIDE SEQUENCE</scope>
    <source>
        <strain evidence="2">STE-U-9442</strain>
    </source>
</reference>
<gene>
    <name evidence="2" type="ORF">P3T76_009512</name>
</gene>
<dbReference type="Proteomes" id="UP001259832">
    <property type="component" value="Unassembled WGS sequence"/>
</dbReference>
<dbReference type="EMBL" id="JASMQC010000019">
    <property type="protein sequence ID" value="KAK1937775.1"/>
    <property type="molecule type" value="Genomic_DNA"/>
</dbReference>
<evidence type="ECO:0000256" key="1">
    <source>
        <dbReference type="SAM" id="MobiDB-lite"/>
    </source>
</evidence>
<accession>A0AAD9LIM9</accession>
<dbReference type="AlphaFoldDB" id="A0AAD9LIM9"/>
<evidence type="ECO:0000313" key="3">
    <source>
        <dbReference type="Proteomes" id="UP001259832"/>
    </source>
</evidence>
<keyword evidence="3" id="KW-1185">Reference proteome</keyword>
<sequence>MVNQEEALLSFGSPRRGFSSSVHSSVDEGKLEEEGGKDVTELLAFYRQRCEQFHAEREQTLAHLAQIEVCIVNYGN</sequence>
<evidence type="ECO:0000313" key="2">
    <source>
        <dbReference type="EMBL" id="KAK1937775.1"/>
    </source>
</evidence>
<protein>
    <submittedName>
        <fullName evidence="2">Uncharacterized protein</fullName>
    </submittedName>
</protein>